<reference evidence="2 3" key="1">
    <citation type="submission" date="2019-06" db="EMBL/GenBank/DDBJ databases">
        <title>A chromosome-scale genome assembly of the European perch, Perca fluviatilis.</title>
        <authorList>
            <person name="Roques C."/>
            <person name="Zahm M."/>
            <person name="Cabau C."/>
            <person name="Klopp C."/>
            <person name="Bouchez O."/>
            <person name="Donnadieu C."/>
            <person name="Kuhl H."/>
            <person name="Gislard M."/>
            <person name="Guendouz S."/>
            <person name="Journot L."/>
            <person name="Haffray P."/>
            <person name="Bestin A."/>
            <person name="Morvezen R."/>
            <person name="Feron R."/>
            <person name="Wen M."/>
            <person name="Jouanno E."/>
            <person name="Herpin A."/>
            <person name="Schartl M."/>
            <person name="Postlethwait J."/>
            <person name="Schaerlinger B."/>
            <person name="Chardard D."/>
            <person name="Lecocq T."/>
            <person name="Poncet C."/>
            <person name="Jaffrelo L."/>
            <person name="Lampietro C."/>
            <person name="Guiguen Y."/>
        </authorList>
    </citation>
    <scope>NUCLEOTIDE SEQUENCE [LARGE SCALE GENOMIC DNA]</scope>
    <source>
        <tissue evidence="2">Blood</tissue>
    </source>
</reference>
<evidence type="ECO:0000256" key="1">
    <source>
        <dbReference type="SAM" id="SignalP"/>
    </source>
</evidence>
<keyword evidence="1" id="KW-0732">Signal</keyword>
<feature type="chain" id="PRO_5025329191" evidence="1">
    <location>
        <begin position="17"/>
        <end position="76"/>
    </location>
</feature>
<organism evidence="2 3">
    <name type="scientific">Perca fluviatilis</name>
    <name type="common">European perch</name>
    <dbReference type="NCBI Taxonomy" id="8168"/>
    <lineage>
        <taxon>Eukaryota</taxon>
        <taxon>Metazoa</taxon>
        <taxon>Chordata</taxon>
        <taxon>Craniata</taxon>
        <taxon>Vertebrata</taxon>
        <taxon>Euteleostomi</taxon>
        <taxon>Actinopterygii</taxon>
        <taxon>Neopterygii</taxon>
        <taxon>Teleostei</taxon>
        <taxon>Neoteleostei</taxon>
        <taxon>Acanthomorphata</taxon>
        <taxon>Eupercaria</taxon>
        <taxon>Perciformes</taxon>
        <taxon>Percoidei</taxon>
        <taxon>Percidae</taxon>
        <taxon>Percinae</taxon>
        <taxon>Perca</taxon>
    </lineage>
</organism>
<evidence type="ECO:0000313" key="2">
    <source>
        <dbReference type="EMBL" id="KAF1381065.1"/>
    </source>
</evidence>
<keyword evidence="3" id="KW-1185">Reference proteome</keyword>
<dbReference type="AlphaFoldDB" id="A0A6A5EQE4"/>
<evidence type="ECO:0000313" key="3">
    <source>
        <dbReference type="Proteomes" id="UP000465112"/>
    </source>
</evidence>
<protein>
    <submittedName>
        <fullName evidence="2">Uncharacterized protein</fullName>
    </submittedName>
</protein>
<proteinExistence type="predicted"/>
<gene>
    <name evidence="2" type="ORF">PFLUV_G00170590</name>
</gene>
<accession>A0A6A5EQE4</accession>
<name>A0A6A5EQE4_PERFL</name>
<comment type="caution">
    <text evidence="2">The sequence shown here is derived from an EMBL/GenBank/DDBJ whole genome shotgun (WGS) entry which is preliminary data.</text>
</comment>
<sequence>MAPFLLLLFLLSKAASDEIVVVQPGDNITLNYAEREKLTRSQPLKKSSCSLPTQVPRTKTPLLQADMLDWQQVLQV</sequence>
<dbReference type="EMBL" id="VHII01000014">
    <property type="protein sequence ID" value="KAF1381065.1"/>
    <property type="molecule type" value="Genomic_DNA"/>
</dbReference>
<feature type="signal peptide" evidence="1">
    <location>
        <begin position="1"/>
        <end position="16"/>
    </location>
</feature>
<dbReference type="Proteomes" id="UP000465112">
    <property type="component" value="Chromosome 14"/>
</dbReference>